<reference evidence="3" key="1">
    <citation type="submission" date="2018-10" db="EMBL/GenBank/DDBJ databases">
        <title>Hidden diversity of soil giant viruses.</title>
        <authorList>
            <person name="Schulz F."/>
            <person name="Alteio L."/>
            <person name="Goudeau D."/>
            <person name="Ryan E.M."/>
            <person name="Malmstrom R.R."/>
            <person name="Blanchard J."/>
            <person name="Woyke T."/>
        </authorList>
    </citation>
    <scope>NUCLEOTIDE SEQUENCE</scope>
    <source>
        <strain evidence="3">SYV1</strain>
    </source>
</reference>
<keyword evidence="2" id="KW-0812">Transmembrane</keyword>
<name>A0A3G5AIN3_9VIRU</name>
<feature type="region of interest" description="Disordered" evidence="1">
    <location>
        <begin position="46"/>
        <end position="66"/>
    </location>
</feature>
<evidence type="ECO:0000313" key="3">
    <source>
        <dbReference type="EMBL" id="AYV87008.1"/>
    </source>
</evidence>
<dbReference type="EMBL" id="MK072524">
    <property type="protein sequence ID" value="AYV87008.1"/>
    <property type="molecule type" value="Genomic_DNA"/>
</dbReference>
<protein>
    <submittedName>
        <fullName evidence="3">Uncharacterized protein</fullName>
    </submittedName>
</protein>
<evidence type="ECO:0000256" key="1">
    <source>
        <dbReference type="SAM" id="MobiDB-lite"/>
    </source>
</evidence>
<sequence length="128" mass="14411">MEWVDSVRDFCFRFSHFHPDRYTKEERPVFTNTVGELLLLSSESTNKNLNSKSSKKDKIQNDVDTPSIVPTSVKSVYKTDASLSKEDGETVEDATSRLLTQYAVNGVLLTGVLTLANVFLDRPGTHRQ</sequence>
<proteinExistence type="predicted"/>
<keyword evidence="2" id="KW-0472">Membrane</keyword>
<keyword evidence="2" id="KW-1133">Transmembrane helix</keyword>
<accession>A0A3G5AIN3</accession>
<organism evidence="3">
    <name type="scientific">Sylvanvirus sp</name>
    <dbReference type="NCBI Taxonomy" id="2487774"/>
    <lineage>
        <taxon>Viruses</taxon>
    </lineage>
</organism>
<gene>
    <name evidence="3" type="ORF">Sylvanvirus18_11</name>
</gene>
<feature type="transmembrane region" description="Helical" evidence="2">
    <location>
        <begin position="102"/>
        <end position="120"/>
    </location>
</feature>
<evidence type="ECO:0000256" key="2">
    <source>
        <dbReference type="SAM" id="Phobius"/>
    </source>
</evidence>